<dbReference type="Gene3D" id="2.160.10.10">
    <property type="entry name" value="Hexapeptide repeat proteins"/>
    <property type="match status" value="1"/>
</dbReference>
<sequence length="174" mass="18575">MPVYALGDAVPDIHPEAYVHPDAVVIGNVTLGPEASVWPTAVLRGDDGYITVGARSSIQDGTIVHTTLRRPTLIGDDVTVGHNVHIEGATIGNKVLVSSGSVVLNGSDVDEGAIVAAGAVVSPDSHIPAYRMALGVPARVRDRYEVPADRWRYAVESYVARGKRFRAELRKLED</sequence>
<dbReference type="GO" id="GO:0016740">
    <property type="term" value="F:transferase activity"/>
    <property type="evidence" value="ECO:0007669"/>
    <property type="project" value="UniProtKB-KW"/>
</dbReference>
<accession>A0A4R1HWQ0</accession>
<dbReference type="InterPro" id="IPR011004">
    <property type="entry name" value="Trimer_LpxA-like_sf"/>
</dbReference>
<dbReference type="Proteomes" id="UP000295560">
    <property type="component" value="Unassembled WGS sequence"/>
</dbReference>
<dbReference type="InterPro" id="IPR047324">
    <property type="entry name" value="LbH_gamma_CA-like"/>
</dbReference>
<proteinExistence type="predicted"/>
<dbReference type="RefSeq" id="WP_132421793.1">
    <property type="nucleotide sequence ID" value="NZ_SMFZ01000001.1"/>
</dbReference>
<dbReference type="InterPro" id="IPR001451">
    <property type="entry name" value="Hexapep"/>
</dbReference>
<protein>
    <submittedName>
        <fullName evidence="1">Carbonic anhydrase/acetyltransferase-like protein (Isoleucine patch superfamily)</fullName>
    </submittedName>
</protein>
<dbReference type="OrthoDB" id="9803036at2"/>
<comment type="caution">
    <text evidence="1">The sequence shown here is derived from an EMBL/GenBank/DDBJ whole genome shotgun (WGS) entry which is preliminary data.</text>
</comment>
<gene>
    <name evidence="1" type="ORF">EV378_1304</name>
</gene>
<dbReference type="CDD" id="cd04645">
    <property type="entry name" value="LbH_gamma_CA_like"/>
    <property type="match status" value="1"/>
</dbReference>
<organism evidence="1 2">
    <name type="scientific">Pseudonocardia endophytica</name>
    <dbReference type="NCBI Taxonomy" id="401976"/>
    <lineage>
        <taxon>Bacteria</taxon>
        <taxon>Bacillati</taxon>
        <taxon>Actinomycetota</taxon>
        <taxon>Actinomycetes</taxon>
        <taxon>Pseudonocardiales</taxon>
        <taxon>Pseudonocardiaceae</taxon>
        <taxon>Pseudonocardia</taxon>
    </lineage>
</organism>
<evidence type="ECO:0000313" key="1">
    <source>
        <dbReference type="EMBL" id="TCK25495.1"/>
    </source>
</evidence>
<name>A0A4R1HWQ0_PSEEN</name>
<dbReference type="PANTHER" id="PTHR13061">
    <property type="entry name" value="DYNACTIN SUBUNIT P25"/>
    <property type="match status" value="1"/>
</dbReference>
<dbReference type="Pfam" id="PF00132">
    <property type="entry name" value="Hexapep"/>
    <property type="match status" value="1"/>
</dbReference>
<keyword evidence="2" id="KW-1185">Reference proteome</keyword>
<dbReference type="InterPro" id="IPR050484">
    <property type="entry name" value="Transf_Hexapept/Carb_Anhydrase"/>
</dbReference>
<keyword evidence="1" id="KW-0808">Transferase</keyword>
<dbReference type="EMBL" id="SMFZ01000001">
    <property type="protein sequence ID" value="TCK25495.1"/>
    <property type="molecule type" value="Genomic_DNA"/>
</dbReference>
<evidence type="ECO:0000313" key="2">
    <source>
        <dbReference type="Proteomes" id="UP000295560"/>
    </source>
</evidence>
<dbReference type="AlphaFoldDB" id="A0A4R1HWQ0"/>
<dbReference type="SUPFAM" id="SSF51161">
    <property type="entry name" value="Trimeric LpxA-like enzymes"/>
    <property type="match status" value="1"/>
</dbReference>
<dbReference type="PANTHER" id="PTHR13061:SF29">
    <property type="entry name" value="GAMMA CARBONIC ANHYDRASE-LIKE 1, MITOCHONDRIAL-RELATED"/>
    <property type="match status" value="1"/>
</dbReference>
<reference evidence="1 2" key="1">
    <citation type="submission" date="2019-03" db="EMBL/GenBank/DDBJ databases">
        <title>Sequencing the genomes of 1000 actinobacteria strains.</title>
        <authorList>
            <person name="Klenk H.-P."/>
        </authorList>
    </citation>
    <scope>NUCLEOTIDE SEQUENCE [LARGE SCALE GENOMIC DNA]</scope>
    <source>
        <strain evidence="1 2">DSM 44969</strain>
    </source>
</reference>